<feature type="region of interest" description="Disordered" evidence="13">
    <location>
        <begin position="424"/>
        <end position="465"/>
    </location>
</feature>
<evidence type="ECO:0000256" key="5">
    <source>
        <dbReference type="ARBA" id="ARBA00017788"/>
    </source>
</evidence>
<evidence type="ECO:0000256" key="10">
    <source>
        <dbReference type="ARBA" id="ARBA00022694"/>
    </source>
</evidence>
<dbReference type="PANTHER" id="PTHR21210">
    <property type="entry name" value="TRNA (URACIL-O(2)-)-METHYLTRANSFERASE-RELATED"/>
    <property type="match status" value="1"/>
</dbReference>
<dbReference type="GO" id="GO:0141101">
    <property type="term" value="F:tRNA(Ser) (uridine(44)-2'-O-)-methyltransferase activity"/>
    <property type="evidence" value="ECO:0007669"/>
    <property type="project" value="UniProtKB-EC"/>
</dbReference>
<proteinExistence type="inferred from homology"/>
<dbReference type="EC" id="2.1.1.211" evidence="4 12"/>
<name>A0A0B7NDU1_9FUNG</name>
<evidence type="ECO:0000256" key="9">
    <source>
        <dbReference type="ARBA" id="ARBA00022691"/>
    </source>
</evidence>
<evidence type="ECO:0000256" key="8">
    <source>
        <dbReference type="ARBA" id="ARBA00022679"/>
    </source>
</evidence>
<dbReference type="EMBL" id="LN729858">
    <property type="protein sequence ID" value="CEP13505.1"/>
    <property type="molecule type" value="Genomic_DNA"/>
</dbReference>
<accession>A0A0B7NDU1</accession>
<keyword evidence="9 12" id="KW-0949">S-adenosyl-L-methionine</keyword>
<keyword evidence="15" id="KW-1185">Reference proteome</keyword>
<feature type="compositionally biased region" description="Basic and acidic residues" evidence="13">
    <location>
        <begin position="444"/>
        <end position="465"/>
    </location>
</feature>
<reference evidence="14 15" key="1">
    <citation type="submission" date="2014-09" db="EMBL/GenBank/DDBJ databases">
        <authorList>
            <person name="Ellenberger Sabrina"/>
        </authorList>
    </citation>
    <scope>NUCLEOTIDE SEQUENCE [LARGE SCALE GENOMIC DNA]</scope>
    <source>
        <strain evidence="14 15">CBS 412.66</strain>
    </source>
</reference>
<protein>
    <recommendedName>
        <fullName evidence="5 12">tRNA (uracil-O(2)-)-methyltransferase</fullName>
        <ecNumber evidence="4 12">2.1.1.211</ecNumber>
    </recommendedName>
</protein>
<evidence type="ECO:0000256" key="2">
    <source>
        <dbReference type="ARBA" id="ARBA00004496"/>
    </source>
</evidence>
<evidence type="ECO:0000256" key="11">
    <source>
        <dbReference type="ARBA" id="ARBA00047957"/>
    </source>
</evidence>
<comment type="function">
    <text evidence="12">Adenosyl-L-methionine (AdoMet)-dependent tRNA (uracil-O(2)-)-methyltransferase.</text>
</comment>
<dbReference type="PANTHER" id="PTHR21210:SF0">
    <property type="entry name" value="TRNA (URACIL-O(2)-)-METHYLTRANSFERASE-RELATED"/>
    <property type="match status" value="1"/>
</dbReference>
<comment type="similarity">
    <text evidence="3 12">Belongs to the TRM44 family.</text>
</comment>
<sequence>MSKNQIKISNESESVDPQSLFQQFAPSIYFETPKISSKKDWFIMADQVVPATKEAFWETIRRWTMEPQFVIPPVERAEITLNESNEVDDHNGISDKPTETISRTLIPKRKSKDAALMEKIQYFENDKEARVIYEPLDSKLPFYYPKTYRNDNEQQGMLRLEVAPLDTLNPLVTDPKMQYALKTILHKLFKWCIQNRLGYTKKAHHDVLVPRETYQPMYQYMKAKYGPQLVANWTEQTDPKKFVYEDIAIASYLLCIWKQEEAKTKRRQNFVDLGCGNGLLTFLLSSEGHEGYGIDIADRKIWPALSGKKKDLLRVQALYPAKAIYPNTEWLIGNHADELVPWIPIIAAKSGANCKFIVIPCCFYGLDGTRSLSLPLSATLGKYRAYTDYIKDIASKAGFHVEQDYLRIPSTKNIAIIGRTRERDQNDNELAESVARASQAFVPRKTDREKEEERQESLKKPKLEK</sequence>
<comment type="function">
    <text evidence="1">Probable adenosyl-L-methionine (AdoMet)-dependent tRNA (uracil-O(2)-)-methyltransferase.</text>
</comment>
<dbReference type="Gene3D" id="3.40.50.150">
    <property type="entry name" value="Vaccinia Virus protein VP39"/>
    <property type="match status" value="1"/>
</dbReference>
<dbReference type="GO" id="GO:0005737">
    <property type="term" value="C:cytoplasm"/>
    <property type="evidence" value="ECO:0007669"/>
    <property type="project" value="UniProtKB-SubCell"/>
</dbReference>
<comment type="subcellular location">
    <subcellularLocation>
        <location evidence="2 12">Cytoplasm</location>
    </subcellularLocation>
</comment>
<dbReference type="Pfam" id="PF07757">
    <property type="entry name" value="AdoMet_MTase"/>
    <property type="match status" value="1"/>
</dbReference>
<evidence type="ECO:0000256" key="12">
    <source>
        <dbReference type="RuleBase" id="RU368004"/>
    </source>
</evidence>
<dbReference type="GO" id="GO:0030488">
    <property type="term" value="P:tRNA methylation"/>
    <property type="evidence" value="ECO:0007669"/>
    <property type="project" value="UniProtKB-UniRule"/>
</dbReference>
<evidence type="ECO:0000313" key="15">
    <source>
        <dbReference type="Proteomes" id="UP000054107"/>
    </source>
</evidence>
<dbReference type="Proteomes" id="UP000054107">
    <property type="component" value="Unassembled WGS sequence"/>
</dbReference>
<dbReference type="AlphaFoldDB" id="A0A0B7NDU1"/>
<evidence type="ECO:0000256" key="7">
    <source>
        <dbReference type="ARBA" id="ARBA00022603"/>
    </source>
</evidence>
<dbReference type="SUPFAM" id="SSF53335">
    <property type="entry name" value="S-adenosyl-L-methionine-dependent methyltransferases"/>
    <property type="match status" value="1"/>
</dbReference>
<keyword evidence="8 12" id="KW-0808">Transferase</keyword>
<evidence type="ECO:0000256" key="3">
    <source>
        <dbReference type="ARBA" id="ARBA00009056"/>
    </source>
</evidence>
<evidence type="ECO:0000256" key="6">
    <source>
        <dbReference type="ARBA" id="ARBA00022490"/>
    </source>
</evidence>
<dbReference type="OrthoDB" id="10047021at2759"/>
<dbReference type="STRING" id="35722.A0A0B7NDU1"/>
<evidence type="ECO:0000256" key="4">
    <source>
        <dbReference type="ARBA" id="ARBA00012795"/>
    </source>
</evidence>
<comment type="catalytic activity">
    <reaction evidence="11 12">
        <text>uridine(44) in tRNA(Ser) + S-adenosyl-L-methionine = 2'-O-methyluridine(44) in tRNA(Ser) + S-adenosyl-L-homocysteine + H(+)</text>
        <dbReference type="Rhea" id="RHEA:43100"/>
        <dbReference type="Rhea" id="RHEA-COMP:10339"/>
        <dbReference type="Rhea" id="RHEA-COMP:10340"/>
        <dbReference type="ChEBI" id="CHEBI:15378"/>
        <dbReference type="ChEBI" id="CHEBI:57856"/>
        <dbReference type="ChEBI" id="CHEBI:59789"/>
        <dbReference type="ChEBI" id="CHEBI:65315"/>
        <dbReference type="ChEBI" id="CHEBI:74478"/>
        <dbReference type="EC" id="2.1.1.211"/>
    </reaction>
</comment>
<evidence type="ECO:0000313" key="14">
    <source>
        <dbReference type="EMBL" id="CEP13505.1"/>
    </source>
</evidence>
<gene>
    <name evidence="14" type="primary">PARPA_07589.1 scaffold 28606</name>
</gene>
<keyword evidence="7 12" id="KW-0489">Methyltransferase</keyword>
<dbReference type="InterPro" id="IPR029063">
    <property type="entry name" value="SAM-dependent_MTases_sf"/>
</dbReference>
<dbReference type="InterPro" id="IPR011671">
    <property type="entry name" value="tRNA_uracil_MeTrfase"/>
</dbReference>
<evidence type="ECO:0000256" key="13">
    <source>
        <dbReference type="SAM" id="MobiDB-lite"/>
    </source>
</evidence>
<keyword evidence="6 12" id="KW-0963">Cytoplasm</keyword>
<keyword evidence="10 12" id="KW-0819">tRNA processing</keyword>
<evidence type="ECO:0000256" key="1">
    <source>
        <dbReference type="ARBA" id="ARBA00002778"/>
    </source>
</evidence>
<organism evidence="14 15">
    <name type="scientific">Parasitella parasitica</name>
    <dbReference type="NCBI Taxonomy" id="35722"/>
    <lineage>
        <taxon>Eukaryota</taxon>
        <taxon>Fungi</taxon>
        <taxon>Fungi incertae sedis</taxon>
        <taxon>Mucoromycota</taxon>
        <taxon>Mucoromycotina</taxon>
        <taxon>Mucoromycetes</taxon>
        <taxon>Mucorales</taxon>
        <taxon>Mucorineae</taxon>
        <taxon>Mucoraceae</taxon>
        <taxon>Parasitella</taxon>
    </lineage>
</organism>